<dbReference type="GO" id="GO:0003677">
    <property type="term" value="F:DNA binding"/>
    <property type="evidence" value="ECO:0007669"/>
    <property type="project" value="UniProtKB-KW"/>
</dbReference>
<keyword evidence="8" id="KW-1185">Reference proteome</keyword>
<dbReference type="Proteomes" id="UP000532311">
    <property type="component" value="Unassembled WGS sequence"/>
</dbReference>
<evidence type="ECO:0000256" key="3">
    <source>
        <dbReference type="ARBA" id="ARBA00023242"/>
    </source>
</evidence>
<dbReference type="PANTHER" id="PTHR19303">
    <property type="entry name" value="TRANSPOSON"/>
    <property type="match status" value="1"/>
</dbReference>
<dbReference type="PANTHER" id="PTHR19303:SF74">
    <property type="entry name" value="POGO TRANSPOSABLE ELEMENT WITH KRAB DOMAIN"/>
    <property type="match status" value="1"/>
</dbReference>
<dbReference type="AlphaFoldDB" id="A0A8H5XWX6"/>
<evidence type="ECO:0000256" key="4">
    <source>
        <dbReference type="SAM" id="Coils"/>
    </source>
</evidence>
<evidence type="ECO:0000256" key="1">
    <source>
        <dbReference type="ARBA" id="ARBA00004123"/>
    </source>
</evidence>
<dbReference type="InterPro" id="IPR007889">
    <property type="entry name" value="HTH_Psq"/>
</dbReference>
<comment type="subcellular location">
    <subcellularLocation>
        <location evidence="1">Nucleus</location>
    </subcellularLocation>
</comment>
<dbReference type="EMBL" id="JAAQPF010000483">
    <property type="protein sequence ID" value="KAF5701467.1"/>
    <property type="molecule type" value="Genomic_DNA"/>
</dbReference>
<organism evidence="7 8">
    <name type="scientific">Fusarium globosum</name>
    <dbReference type="NCBI Taxonomy" id="78864"/>
    <lineage>
        <taxon>Eukaryota</taxon>
        <taxon>Fungi</taxon>
        <taxon>Dikarya</taxon>
        <taxon>Ascomycota</taxon>
        <taxon>Pezizomycotina</taxon>
        <taxon>Sordariomycetes</taxon>
        <taxon>Hypocreomycetidae</taxon>
        <taxon>Hypocreales</taxon>
        <taxon>Nectriaceae</taxon>
        <taxon>Fusarium</taxon>
        <taxon>Fusarium fujikuroi species complex</taxon>
    </lineage>
</organism>
<feature type="domain" description="HTH CENPB-type" evidence="6">
    <location>
        <begin position="48"/>
        <end position="118"/>
    </location>
</feature>
<sequence>MPVLDDLALAAAIKQVTEGEPLRKVARQYHIPRSTLRRRIDGVSSKETAHSHRQSLSPTLEKGLVDWILTQARLGWAPPYSRFHWFAQRLFINSGQTGVIGKHWHTKFLKRWPPLKTMASTPLDFKHANGASIENIAEFFDRLDQGDAGIVPPEHTYNADEVGAHIGWADNYIVFGPAELEKIYAMEPANREWTTTLECVSADGRALPPTIIFAGASIQQQWFGDLQLGEEYADWMFTSSPNGWTSKAIALQWLEELFLPLTRPEDPCQWRHLILDGHNSHTDDRFMLCCLENKVWLDFLPAHCSQVLQPLDLGPFSVLKRKYRDHLRSACRRSLTMTPKKPEFLEAWMAARRDAFKPSIIDSGWRATGIFPRDRSKPLNSRLARRHTRDRPESDLWRAATPPEDPGLAVMTGLDIATPRSSRHINVIARELRSMDPAYRSPTFKTFQKKLGKALDEATVQISELREQRDQYAVALERQRSQKRRKVKETVQQGFIRVADVRRVKEELATSSNAKGKRKARKRVILELESSDEVESEAEEEIRIS</sequence>
<evidence type="ECO:0000256" key="5">
    <source>
        <dbReference type="SAM" id="MobiDB-lite"/>
    </source>
</evidence>
<feature type="region of interest" description="Disordered" evidence="5">
    <location>
        <begin position="379"/>
        <end position="402"/>
    </location>
</feature>
<protein>
    <submittedName>
        <fullName evidence="7">Transposase</fullName>
    </submittedName>
</protein>
<dbReference type="PROSITE" id="PS51253">
    <property type="entry name" value="HTH_CENPB"/>
    <property type="match status" value="1"/>
</dbReference>
<dbReference type="InterPro" id="IPR050863">
    <property type="entry name" value="CenT-Element_Derived"/>
</dbReference>
<reference evidence="7 8" key="1">
    <citation type="submission" date="2020-05" db="EMBL/GenBank/DDBJ databases">
        <title>Identification and distribution of gene clusters putatively required for synthesis of sphingolipid metabolism inhibitors in phylogenetically diverse species of the filamentous fungus Fusarium.</title>
        <authorList>
            <person name="Kim H.-S."/>
            <person name="Busman M."/>
            <person name="Brown D.W."/>
            <person name="Divon H."/>
            <person name="Uhlig S."/>
            <person name="Proctor R.H."/>
        </authorList>
    </citation>
    <scope>NUCLEOTIDE SEQUENCE [LARGE SCALE GENOMIC DNA]</scope>
    <source>
        <strain evidence="7 8">NRRL 26131</strain>
    </source>
</reference>
<keyword evidence="4" id="KW-0175">Coiled coil</keyword>
<keyword evidence="3" id="KW-0539">Nucleus</keyword>
<feature type="coiled-coil region" evidence="4">
    <location>
        <begin position="448"/>
        <end position="493"/>
    </location>
</feature>
<dbReference type="Gene3D" id="1.10.10.60">
    <property type="entry name" value="Homeodomain-like"/>
    <property type="match status" value="1"/>
</dbReference>
<accession>A0A8H5XWX6</accession>
<dbReference type="SUPFAM" id="SSF46689">
    <property type="entry name" value="Homeodomain-like"/>
    <property type="match status" value="1"/>
</dbReference>
<evidence type="ECO:0000259" key="6">
    <source>
        <dbReference type="PROSITE" id="PS51253"/>
    </source>
</evidence>
<dbReference type="Pfam" id="PF05225">
    <property type="entry name" value="HTH_psq"/>
    <property type="match status" value="1"/>
</dbReference>
<dbReference type="Pfam" id="PF03184">
    <property type="entry name" value="DDE_1"/>
    <property type="match status" value="1"/>
</dbReference>
<dbReference type="InterPro" id="IPR004875">
    <property type="entry name" value="DDE_SF_endonuclease_dom"/>
</dbReference>
<dbReference type="InterPro" id="IPR006600">
    <property type="entry name" value="HTH_CenpB_DNA-bd_dom"/>
</dbReference>
<comment type="caution">
    <text evidence="7">The sequence shown here is derived from an EMBL/GenBank/DDBJ whole genome shotgun (WGS) entry which is preliminary data.</text>
</comment>
<evidence type="ECO:0000313" key="7">
    <source>
        <dbReference type="EMBL" id="KAF5701467.1"/>
    </source>
</evidence>
<dbReference type="InterPro" id="IPR009057">
    <property type="entry name" value="Homeodomain-like_sf"/>
</dbReference>
<gene>
    <name evidence="7" type="ORF">FGLOB1_10193</name>
</gene>
<evidence type="ECO:0000256" key="2">
    <source>
        <dbReference type="ARBA" id="ARBA00023125"/>
    </source>
</evidence>
<keyword evidence="2" id="KW-0238">DNA-binding</keyword>
<name>A0A8H5XWX6_9HYPO</name>
<evidence type="ECO:0000313" key="8">
    <source>
        <dbReference type="Proteomes" id="UP000532311"/>
    </source>
</evidence>
<proteinExistence type="predicted"/>
<dbReference type="GO" id="GO:0005634">
    <property type="term" value="C:nucleus"/>
    <property type="evidence" value="ECO:0007669"/>
    <property type="project" value="UniProtKB-SubCell"/>
</dbReference>